<dbReference type="Gene3D" id="3.30.2320.10">
    <property type="entry name" value="hypothetical protein PF0899 domain"/>
    <property type="match status" value="1"/>
</dbReference>
<evidence type="ECO:0000259" key="3">
    <source>
        <dbReference type="Pfam" id="PF05065"/>
    </source>
</evidence>
<dbReference type="EMBL" id="AP023361">
    <property type="protein sequence ID" value="BCJ90035.1"/>
    <property type="molecule type" value="Genomic_DNA"/>
</dbReference>
<dbReference type="Pfam" id="PF05065">
    <property type="entry name" value="Phage_capsid"/>
    <property type="match status" value="1"/>
</dbReference>
<keyword evidence="5" id="KW-1185">Reference proteome</keyword>
<feature type="domain" description="Phage capsid-like C-terminal" evidence="3">
    <location>
        <begin position="170"/>
        <end position="444"/>
    </location>
</feature>
<name>A0A6S6QQJ4_9HYPH</name>
<dbReference type="InterPro" id="IPR054612">
    <property type="entry name" value="Phage_capsid-like_C"/>
</dbReference>
<accession>A0A6S6QQJ4</accession>
<evidence type="ECO:0000313" key="5">
    <source>
        <dbReference type="Proteomes" id="UP000515317"/>
    </source>
</evidence>
<dbReference type="InterPro" id="IPR024455">
    <property type="entry name" value="Phage_capsid"/>
</dbReference>
<feature type="coiled-coil region" evidence="2">
    <location>
        <begin position="43"/>
        <end position="70"/>
    </location>
</feature>
<dbReference type="Proteomes" id="UP000515317">
    <property type="component" value="Chromosome"/>
</dbReference>
<dbReference type="RefSeq" id="WP_222876695.1">
    <property type="nucleotide sequence ID" value="NZ_AP023361.1"/>
</dbReference>
<comment type="subcellular location">
    <subcellularLocation>
        <location evidence="1">Virion</location>
    </subcellularLocation>
</comment>
<organism evidence="4 5">
    <name type="scientific">Terrihabitans soli</name>
    <dbReference type="NCBI Taxonomy" id="708113"/>
    <lineage>
        <taxon>Bacteria</taxon>
        <taxon>Pseudomonadati</taxon>
        <taxon>Pseudomonadota</taxon>
        <taxon>Alphaproteobacteria</taxon>
        <taxon>Hyphomicrobiales</taxon>
        <taxon>Terrihabitans</taxon>
    </lineage>
</organism>
<gene>
    <name evidence="4" type="ORF">IZ6_07700</name>
</gene>
<dbReference type="SUPFAM" id="SSF56563">
    <property type="entry name" value="Major capsid protein gp5"/>
    <property type="match status" value="1"/>
</dbReference>
<sequence length="450" mass="48244">MNRKIFLMAAICGLVAVTVLVAAYDLVPYTDHVGLILADAGALAAAQKEMETATVELKKAADEVKKTADKADTEFKRLGDLTAETKKAADEALVKHGEISNRMTALEQQIAKAIDGAGDAAEVKSIGQRVCDMEEVKTFLKSSRSGKQSVQVQIKAIISSLTTDANGSAGDLIIPQRVPGIVATPQRRMTIRDLITPGRTGSNAIQYVKETGFTNSAATHSETSGGTKPQSELKFDLMNAAVTTIAHFVLATKSILDDVPQLASYIDGRLRYGLALAEENQLLNGSGVGTDLNGIYTQATAYNPALLVPSAAGNLTKIDIIRMAILQAFLAEYPPSGIAMNPVDWADIELTKTEDGAYLFANPQGGSEARLWRLPVVETQAMTVDKFLVGAFQLGAQIFDREDANVAISTEDDQNFRKNLVTIRGEQRLALSVYRTEAFVKGDFSDALAA</sequence>
<dbReference type="NCBIfam" id="TIGR01554">
    <property type="entry name" value="major_cap_HK97"/>
    <property type="match status" value="1"/>
</dbReference>
<dbReference type="Gene3D" id="3.30.2400.10">
    <property type="entry name" value="Major capsid protein gp5"/>
    <property type="match status" value="1"/>
</dbReference>
<evidence type="ECO:0000256" key="2">
    <source>
        <dbReference type="SAM" id="Coils"/>
    </source>
</evidence>
<proteinExistence type="predicted"/>
<evidence type="ECO:0000313" key="4">
    <source>
        <dbReference type="EMBL" id="BCJ90035.1"/>
    </source>
</evidence>
<dbReference type="AlphaFoldDB" id="A0A6S6QQJ4"/>
<reference evidence="4 5" key="1">
    <citation type="submission" date="2020-08" db="EMBL/GenBank/DDBJ databases">
        <title>Genome sequence of Rhizobiales bacterium strain IZ6.</title>
        <authorList>
            <person name="Nakai R."/>
            <person name="Naganuma T."/>
        </authorList>
    </citation>
    <scope>NUCLEOTIDE SEQUENCE [LARGE SCALE GENOMIC DNA]</scope>
    <source>
        <strain evidence="4 5">IZ6</strain>
    </source>
</reference>
<evidence type="ECO:0000256" key="1">
    <source>
        <dbReference type="ARBA" id="ARBA00004328"/>
    </source>
</evidence>
<keyword evidence="2" id="KW-0175">Coiled coil</keyword>
<dbReference type="KEGG" id="tso:IZ6_07700"/>
<protein>
    <submittedName>
        <fullName evidence="4">Phage capsid protein</fullName>
    </submittedName>
</protein>